<reference evidence="10 11" key="1">
    <citation type="submission" date="2018-06" db="EMBL/GenBank/DDBJ databases">
        <title>Echinicola strongylocentroti sp. nov., isolated from a sea urchin Strongylocentrotus intermedius.</title>
        <authorList>
            <person name="Bae S.S."/>
        </authorList>
    </citation>
    <scope>NUCLEOTIDE SEQUENCE [LARGE SCALE GENOMIC DNA]</scope>
    <source>
        <strain evidence="10 11">MEBiC08714</strain>
    </source>
</reference>
<dbReference type="SUPFAM" id="SSF52402">
    <property type="entry name" value="Adenine nucleotide alpha hydrolases-like"/>
    <property type="match status" value="1"/>
</dbReference>
<dbReference type="InterPro" id="IPR012795">
    <property type="entry name" value="tRNA_Ile_lys_synt_N"/>
</dbReference>
<evidence type="ECO:0000256" key="3">
    <source>
        <dbReference type="ARBA" id="ARBA00022598"/>
    </source>
</evidence>
<dbReference type="InterPro" id="IPR011063">
    <property type="entry name" value="TilS/TtcA_N"/>
</dbReference>
<comment type="catalytic activity">
    <reaction evidence="7 8">
        <text>cytidine(34) in tRNA(Ile2) + L-lysine + ATP = lysidine(34) in tRNA(Ile2) + AMP + diphosphate + H(+)</text>
        <dbReference type="Rhea" id="RHEA:43744"/>
        <dbReference type="Rhea" id="RHEA-COMP:10625"/>
        <dbReference type="Rhea" id="RHEA-COMP:10670"/>
        <dbReference type="ChEBI" id="CHEBI:15378"/>
        <dbReference type="ChEBI" id="CHEBI:30616"/>
        <dbReference type="ChEBI" id="CHEBI:32551"/>
        <dbReference type="ChEBI" id="CHEBI:33019"/>
        <dbReference type="ChEBI" id="CHEBI:82748"/>
        <dbReference type="ChEBI" id="CHEBI:83665"/>
        <dbReference type="ChEBI" id="CHEBI:456215"/>
        <dbReference type="EC" id="6.3.4.19"/>
    </reaction>
</comment>
<dbReference type="PANTHER" id="PTHR43033">
    <property type="entry name" value="TRNA(ILE)-LYSIDINE SYNTHASE-RELATED"/>
    <property type="match status" value="1"/>
</dbReference>
<name>A0A2Z4IQW4_9BACT</name>
<evidence type="ECO:0000256" key="7">
    <source>
        <dbReference type="ARBA" id="ARBA00048539"/>
    </source>
</evidence>
<keyword evidence="5 8" id="KW-0547">Nucleotide-binding</keyword>
<dbReference type="Proteomes" id="UP000248688">
    <property type="component" value="Chromosome"/>
</dbReference>
<evidence type="ECO:0000256" key="4">
    <source>
        <dbReference type="ARBA" id="ARBA00022694"/>
    </source>
</evidence>
<evidence type="ECO:0000256" key="8">
    <source>
        <dbReference type="HAMAP-Rule" id="MF_01161"/>
    </source>
</evidence>
<dbReference type="PANTHER" id="PTHR43033:SF1">
    <property type="entry name" value="TRNA(ILE)-LYSIDINE SYNTHASE-RELATED"/>
    <property type="match status" value="1"/>
</dbReference>
<comment type="function">
    <text evidence="8">Ligates lysine onto the cytidine present at position 34 of the AUA codon-specific tRNA(Ile) that contains the anticodon CAU, in an ATP-dependent manner. Cytidine is converted to lysidine, thus changing the amino acid specificity of the tRNA from methionine to isoleucine.</text>
</comment>
<feature type="binding site" evidence="8">
    <location>
        <begin position="26"/>
        <end position="31"/>
    </location>
    <ligand>
        <name>ATP</name>
        <dbReference type="ChEBI" id="CHEBI:30616"/>
    </ligand>
</feature>
<evidence type="ECO:0000256" key="6">
    <source>
        <dbReference type="ARBA" id="ARBA00022840"/>
    </source>
</evidence>
<accession>A0A2Z4IQW4</accession>
<evidence type="ECO:0000256" key="1">
    <source>
        <dbReference type="ARBA" id="ARBA00004496"/>
    </source>
</evidence>
<evidence type="ECO:0000313" key="11">
    <source>
        <dbReference type="Proteomes" id="UP000248688"/>
    </source>
</evidence>
<dbReference type="EMBL" id="CP030041">
    <property type="protein sequence ID" value="AWW33214.1"/>
    <property type="molecule type" value="Genomic_DNA"/>
</dbReference>
<dbReference type="HAMAP" id="MF_01161">
    <property type="entry name" value="tRNA_Ile_lys_synt"/>
    <property type="match status" value="1"/>
</dbReference>
<dbReference type="Gene3D" id="3.40.50.620">
    <property type="entry name" value="HUPs"/>
    <property type="match status" value="1"/>
</dbReference>
<dbReference type="CDD" id="cd01992">
    <property type="entry name" value="TilS_N"/>
    <property type="match status" value="1"/>
</dbReference>
<organism evidence="10 11">
    <name type="scientific">Echinicola strongylocentroti</name>
    <dbReference type="NCBI Taxonomy" id="1795355"/>
    <lineage>
        <taxon>Bacteria</taxon>
        <taxon>Pseudomonadati</taxon>
        <taxon>Bacteroidota</taxon>
        <taxon>Cytophagia</taxon>
        <taxon>Cytophagales</taxon>
        <taxon>Cyclobacteriaceae</taxon>
        <taxon>Echinicola</taxon>
    </lineage>
</organism>
<proteinExistence type="inferred from homology"/>
<dbReference type="InterPro" id="IPR012796">
    <property type="entry name" value="Lysidine-tRNA-synth_C"/>
</dbReference>
<comment type="similarity">
    <text evidence="8">Belongs to the tRNA(Ile)-lysidine synthase family.</text>
</comment>
<evidence type="ECO:0000256" key="5">
    <source>
        <dbReference type="ARBA" id="ARBA00022741"/>
    </source>
</evidence>
<dbReference type="GO" id="GO:0032267">
    <property type="term" value="F:tRNA(Ile)-lysidine synthase activity"/>
    <property type="evidence" value="ECO:0007669"/>
    <property type="project" value="UniProtKB-EC"/>
</dbReference>
<sequence>MLDQFISHIRTKNLLDAHKRYLLAMSGGIDSVALAWLLKKAGVSFCVAHCNFGLRGLESDGDEQFVRSLAKAHGVEVFVERFDTKAYAVSKGVSTQMAARDLRYAWFAKLVHKHRFGGVVVAHHADDQLETVLLNLMRGTGIEGIYGMAEIREQVIRPLLPFSREQLTEFMARENLTWREDSSNSQSDYKRNFIRNEVLPLMKGYDSGVGEKLKMSFERMKDTGKAFFYLYDEWKKKAVGQEGKLLYMEKSSLENVPGRSSLLYYWLRDYGFNPVQVDDMLAVMWSGEVGQQFVSTDYLVNIDREYLLLGRRQEAFAELEFAKTDVALSFEDKEYDVLILQGETALDVRKENAMLDRETMVFPLTLRKWQEGDRFRPLGMKKFKKISDFLIDLKVPIIVKNNVKVLTDAEGNVIWVVGYRVDDRFKVTSTTKKVMYFKLK</sequence>
<dbReference type="InterPro" id="IPR014729">
    <property type="entry name" value="Rossmann-like_a/b/a_fold"/>
</dbReference>
<feature type="domain" description="Lysidine-tRNA(Ile) synthetase C-terminal" evidence="9">
    <location>
        <begin position="364"/>
        <end position="437"/>
    </location>
</feature>
<dbReference type="GO" id="GO:0006400">
    <property type="term" value="P:tRNA modification"/>
    <property type="evidence" value="ECO:0007669"/>
    <property type="project" value="UniProtKB-UniRule"/>
</dbReference>
<dbReference type="EC" id="6.3.4.19" evidence="8"/>
<dbReference type="Pfam" id="PF11734">
    <property type="entry name" value="TilS_C"/>
    <property type="match status" value="1"/>
</dbReference>
<dbReference type="GO" id="GO:0005737">
    <property type="term" value="C:cytoplasm"/>
    <property type="evidence" value="ECO:0007669"/>
    <property type="project" value="UniProtKB-SubCell"/>
</dbReference>
<evidence type="ECO:0000259" key="9">
    <source>
        <dbReference type="SMART" id="SM00977"/>
    </source>
</evidence>
<gene>
    <name evidence="8 10" type="primary">tilS</name>
    <name evidence="10" type="ORF">DN752_16015</name>
</gene>
<dbReference type="AlphaFoldDB" id="A0A2Z4IQW4"/>
<keyword evidence="11" id="KW-1185">Reference proteome</keyword>
<comment type="domain">
    <text evidence="8">The N-terminal region contains the highly conserved SGGXDS motif, predicted to be a P-loop motif involved in ATP binding.</text>
</comment>
<dbReference type="GO" id="GO:0005524">
    <property type="term" value="F:ATP binding"/>
    <property type="evidence" value="ECO:0007669"/>
    <property type="project" value="UniProtKB-UniRule"/>
</dbReference>
<dbReference type="SMART" id="SM00977">
    <property type="entry name" value="TilS_C"/>
    <property type="match status" value="1"/>
</dbReference>
<dbReference type="NCBIfam" id="TIGR02433">
    <property type="entry name" value="lysidine_TilS_C"/>
    <property type="match status" value="1"/>
</dbReference>
<dbReference type="OrthoDB" id="9807403at2"/>
<dbReference type="InterPro" id="IPR012094">
    <property type="entry name" value="tRNA_Ile_lys_synt"/>
</dbReference>
<dbReference type="KEGG" id="est:DN752_16015"/>
<dbReference type="SUPFAM" id="SSF56037">
    <property type="entry name" value="PheT/TilS domain"/>
    <property type="match status" value="1"/>
</dbReference>
<evidence type="ECO:0000256" key="2">
    <source>
        <dbReference type="ARBA" id="ARBA00022490"/>
    </source>
</evidence>
<keyword evidence="2 8" id="KW-0963">Cytoplasm</keyword>
<keyword evidence="4 8" id="KW-0819">tRNA processing</keyword>
<keyword evidence="6 8" id="KW-0067">ATP-binding</keyword>
<protein>
    <recommendedName>
        <fullName evidence="8">tRNA(Ile)-lysidine synthase</fullName>
        <ecNumber evidence="8">6.3.4.19</ecNumber>
    </recommendedName>
    <alternativeName>
        <fullName evidence="8">tRNA(Ile)-2-lysyl-cytidine synthase</fullName>
    </alternativeName>
    <alternativeName>
        <fullName evidence="8">tRNA(Ile)-lysidine synthetase</fullName>
    </alternativeName>
</protein>
<dbReference type="Pfam" id="PF01171">
    <property type="entry name" value="ATP_bind_3"/>
    <property type="match status" value="1"/>
</dbReference>
<keyword evidence="3 8" id="KW-0436">Ligase</keyword>
<dbReference type="NCBIfam" id="TIGR02432">
    <property type="entry name" value="lysidine_TilS_N"/>
    <property type="match status" value="1"/>
</dbReference>
<comment type="subcellular location">
    <subcellularLocation>
        <location evidence="1 8">Cytoplasm</location>
    </subcellularLocation>
</comment>
<evidence type="ECO:0000313" key="10">
    <source>
        <dbReference type="EMBL" id="AWW33214.1"/>
    </source>
</evidence>